<dbReference type="EMBL" id="QSBY01000009">
    <property type="protein sequence ID" value="RHW70465.1"/>
    <property type="molecule type" value="Genomic_DNA"/>
</dbReference>
<comment type="caution">
    <text evidence="1">The sequence shown here is derived from an EMBL/GenBank/DDBJ whole genome shotgun (WGS) entry which is preliminary data.</text>
</comment>
<dbReference type="AlphaFoldDB" id="A0A3L6L2L6"/>
<dbReference type="Proteomes" id="UP000266743">
    <property type="component" value="Chromosome 9"/>
</dbReference>
<evidence type="ECO:0000313" key="1">
    <source>
        <dbReference type="EMBL" id="RHW70465.1"/>
    </source>
</evidence>
<accession>A0A3L6L2L6</accession>
<protein>
    <submittedName>
        <fullName evidence="1">Uncharacterized protein</fullName>
    </submittedName>
</protein>
<gene>
    <name evidence="1" type="ORF">DPX39_090010700</name>
</gene>
<proteinExistence type="predicted"/>
<reference evidence="1" key="1">
    <citation type="submission" date="2018-09" db="EMBL/GenBank/DDBJ databases">
        <title>whole genome sequence of T. equiperdum IVM-t1 strain.</title>
        <authorList>
            <person name="Suganuma K."/>
        </authorList>
    </citation>
    <scope>NUCLEOTIDE SEQUENCE [LARGE SCALE GENOMIC DNA]</scope>
    <source>
        <strain evidence="1">IVM-t1</strain>
    </source>
</reference>
<sequence>MKLEQISLFSDVTLLMHFLCWPDSVDRMHNQKEKELEALTEMLAA</sequence>
<name>A0A3L6L2L6_9TRYP</name>
<organism evidence="1">
    <name type="scientific">Trypanosoma brucei equiperdum</name>
    <dbReference type="NCBI Taxonomy" id="630700"/>
    <lineage>
        <taxon>Eukaryota</taxon>
        <taxon>Discoba</taxon>
        <taxon>Euglenozoa</taxon>
        <taxon>Kinetoplastea</taxon>
        <taxon>Metakinetoplastina</taxon>
        <taxon>Trypanosomatida</taxon>
        <taxon>Trypanosomatidae</taxon>
        <taxon>Trypanosoma</taxon>
    </lineage>
</organism>